<keyword evidence="1" id="KW-0812">Transmembrane</keyword>
<gene>
    <name evidence="2" type="ORF">EFY87_13070</name>
</gene>
<feature type="transmembrane region" description="Helical" evidence="1">
    <location>
        <begin position="27"/>
        <end position="48"/>
    </location>
</feature>
<keyword evidence="1" id="KW-0472">Membrane</keyword>
<name>A0A3M9M5J3_9MICO</name>
<organism evidence="2 3">
    <name type="scientific">Flexivirga caeni</name>
    <dbReference type="NCBI Taxonomy" id="2294115"/>
    <lineage>
        <taxon>Bacteria</taxon>
        <taxon>Bacillati</taxon>
        <taxon>Actinomycetota</taxon>
        <taxon>Actinomycetes</taxon>
        <taxon>Micrococcales</taxon>
        <taxon>Dermacoccaceae</taxon>
        <taxon>Flexivirga</taxon>
    </lineage>
</organism>
<dbReference type="EMBL" id="RJJQ01000014">
    <property type="protein sequence ID" value="RNI20839.1"/>
    <property type="molecule type" value="Genomic_DNA"/>
</dbReference>
<evidence type="ECO:0000313" key="2">
    <source>
        <dbReference type="EMBL" id="RNI20839.1"/>
    </source>
</evidence>
<proteinExistence type="predicted"/>
<comment type="caution">
    <text evidence="2">The sequence shown here is derived from an EMBL/GenBank/DDBJ whole genome shotgun (WGS) entry which is preliminary data.</text>
</comment>
<accession>A0A3M9M5J3</accession>
<keyword evidence="1" id="KW-1133">Transmembrane helix</keyword>
<dbReference type="AlphaFoldDB" id="A0A3M9M5J3"/>
<protein>
    <submittedName>
        <fullName evidence="2">Uncharacterized protein</fullName>
    </submittedName>
</protein>
<keyword evidence="3" id="KW-1185">Reference proteome</keyword>
<sequence length="65" mass="6850">MILPVVALAIVFVSASRHAVSGRVALLLGLITVIVPVVGALIATTWCVRAVKSHRAVPPLITHQF</sequence>
<evidence type="ECO:0000256" key="1">
    <source>
        <dbReference type="SAM" id="Phobius"/>
    </source>
</evidence>
<dbReference type="Proteomes" id="UP000271678">
    <property type="component" value="Unassembled WGS sequence"/>
</dbReference>
<evidence type="ECO:0000313" key="3">
    <source>
        <dbReference type="Proteomes" id="UP000271678"/>
    </source>
</evidence>
<reference evidence="2 3" key="1">
    <citation type="submission" date="2018-11" db="EMBL/GenBank/DDBJ databases">
        <title>Draft genome of Simplicispira Flexivirga sp. BO-16.</title>
        <authorList>
            <person name="Im W.T."/>
        </authorList>
    </citation>
    <scope>NUCLEOTIDE SEQUENCE [LARGE SCALE GENOMIC DNA]</scope>
    <source>
        <strain evidence="2 3">BO-16</strain>
    </source>
</reference>